<dbReference type="Proteomes" id="UP000191663">
    <property type="component" value="Unassembled WGS sequence"/>
</dbReference>
<organism evidence="2 3">
    <name type="scientific">candidate division WOR-3 bacterium 4484_100</name>
    <dbReference type="NCBI Taxonomy" id="1936077"/>
    <lineage>
        <taxon>Bacteria</taxon>
        <taxon>Bacteria division WOR-3</taxon>
    </lineage>
</organism>
<proteinExistence type="predicted"/>
<feature type="transmembrane region" description="Helical" evidence="1">
    <location>
        <begin position="97"/>
        <end position="117"/>
    </location>
</feature>
<accession>A0A1V4QHB0</accession>
<dbReference type="EMBL" id="MUKB01000017">
    <property type="protein sequence ID" value="OPX18401.1"/>
    <property type="molecule type" value="Genomic_DNA"/>
</dbReference>
<reference evidence="3" key="1">
    <citation type="submission" date="2017-01" db="EMBL/GenBank/DDBJ databases">
        <title>Novel pathways for hydrocarbon cycling and metabolic interdependencies in hydrothermal sediment communities.</title>
        <authorList>
            <person name="Dombrowski N."/>
            <person name="Seitz K."/>
            <person name="Teske A."/>
            <person name="Baker B."/>
        </authorList>
    </citation>
    <scope>NUCLEOTIDE SEQUENCE [LARGE SCALE GENOMIC DNA]</scope>
</reference>
<evidence type="ECO:0000256" key="1">
    <source>
        <dbReference type="SAM" id="Phobius"/>
    </source>
</evidence>
<keyword evidence="1" id="KW-0472">Membrane</keyword>
<feature type="transmembrane region" description="Helical" evidence="1">
    <location>
        <begin position="36"/>
        <end position="55"/>
    </location>
</feature>
<dbReference type="AlphaFoldDB" id="A0A1V4QHB0"/>
<name>A0A1V4QHB0_UNCW3</name>
<feature type="transmembrane region" description="Helical" evidence="1">
    <location>
        <begin position="7"/>
        <end position="24"/>
    </location>
</feature>
<keyword evidence="1" id="KW-0812">Transmembrane</keyword>
<gene>
    <name evidence="2" type="ORF">BXT86_01395</name>
</gene>
<evidence type="ECO:0000313" key="3">
    <source>
        <dbReference type="Proteomes" id="UP000191663"/>
    </source>
</evidence>
<feature type="transmembrane region" description="Helical" evidence="1">
    <location>
        <begin position="167"/>
        <end position="184"/>
    </location>
</feature>
<feature type="transmembrane region" description="Helical" evidence="1">
    <location>
        <begin position="67"/>
        <end position="85"/>
    </location>
</feature>
<evidence type="ECO:0000313" key="2">
    <source>
        <dbReference type="EMBL" id="OPX18401.1"/>
    </source>
</evidence>
<feature type="transmembrane region" description="Helical" evidence="1">
    <location>
        <begin position="137"/>
        <end position="155"/>
    </location>
</feature>
<protein>
    <submittedName>
        <fullName evidence="2">Uncharacterized protein</fullName>
    </submittedName>
</protein>
<sequence>MNLSPDIWVWVSAFLTLCIFSFLFRDNLLYRFAEHLFVGISAGYFIAITWHNVIYPNLVIPLFKQGNIIFIIPFAFGILYFTRFIPKLAYLIRLPIAFLIGWGSGVAIPATFQTYIIKQTQGTLLVPDAFLRWDSGLWAVIGLVGVVSTLIYFFFSKERKGILKPTANLGIIFIMLGFGASFGYTVMARISLLIGRIQFLLGPWLGIIK</sequence>
<comment type="caution">
    <text evidence="2">The sequence shown here is derived from an EMBL/GenBank/DDBJ whole genome shotgun (WGS) entry which is preliminary data.</text>
</comment>
<keyword evidence="1" id="KW-1133">Transmembrane helix</keyword>